<feature type="domain" description="Biotin-protein ligase N-terminal" evidence="2">
    <location>
        <begin position="3"/>
        <end position="175"/>
    </location>
</feature>
<dbReference type="PROSITE" id="PS51273">
    <property type="entry name" value="GATASE_TYPE_1"/>
    <property type="match status" value="1"/>
</dbReference>
<dbReference type="Gene3D" id="3.40.50.880">
    <property type="match status" value="1"/>
</dbReference>
<protein>
    <submittedName>
        <fullName evidence="4">Uncharacterized protein LOC136071711 isoform X2</fullName>
    </submittedName>
</protein>
<reference evidence="4" key="1">
    <citation type="submission" date="2025-08" db="UniProtKB">
        <authorList>
            <consortium name="RefSeq"/>
        </authorList>
    </citation>
    <scope>IDENTIFICATION</scope>
</reference>
<gene>
    <name evidence="4" type="primary">LOC136071711</name>
</gene>
<proteinExistence type="predicted"/>
<dbReference type="InterPro" id="IPR015834">
    <property type="entry name" value="UCP016642"/>
</dbReference>
<keyword evidence="3" id="KW-1185">Reference proteome</keyword>
<evidence type="ECO:0000256" key="1">
    <source>
        <dbReference type="ARBA" id="ARBA00022962"/>
    </source>
</evidence>
<dbReference type="PANTHER" id="PTHR31559">
    <property type="entry name" value="PYRIDOXAL 5'-PHOSPHATE SYNTHASE SUBUNIT SNO"/>
    <property type="match status" value="1"/>
</dbReference>
<evidence type="ECO:0000313" key="4">
    <source>
        <dbReference type="RefSeq" id="XP_065658006.1"/>
    </source>
</evidence>
<dbReference type="Proteomes" id="UP001652625">
    <property type="component" value="Chromosome 07"/>
</dbReference>
<dbReference type="InterPro" id="IPR019197">
    <property type="entry name" value="Biotin-prot_ligase_N"/>
</dbReference>
<organism evidence="3 4">
    <name type="scientific">Hydra vulgaris</name>
    <name type="common">Hydra</name>
    <name type="synonym">Hydra attenuata</name>
    <dbReference type="NCBI Taxonomy" id="6087"/>
    <lineage>
        <taxon>Eukaryota</taxon>
        <taxon>Metazoa</taxon>
        <taxon>Cnidaria</taxon>
        <taxon>Hydrozoa</taxon>
        <taxon>Hydroidolina</taxon>
        <taxon>Anthoathecata</taxon>
        <taxon>Aplanulata</taxon>
        <taxon>Hydridae</taxon>
        <taxon>Hydra</taxon>
    </lineage>
</organism>
<dbReference type="InterPro" id="IPR002161">
    <property type="entry name" value="PdxT/SNO"/>
</dbReference>
<dbReference type="PANTHER" id="PTHR31559:SF0">
    <property type="entry name" value="PYRIDOXAL 5'-PHOSPHATE SYNTHASE SUBUNIT SNO1-RELATED"/>
    <property type="match status" value="1"/>
</dbReference>
<dbReference type="GeneID" id="136071711"/>
<dbReference type="Pfam" id="PF09825">
    <property type="entry name" value="BPL_N"/>
    <property type="match status" value="1"/>
</dbReference>
<dbReference type="SUPFAM" id="SSF52317">
    <property type="entry name" value="Class I glutamine amidotransferase-like"/>
    <property type="match status" value="1"/>
</dbReference>
<evidence type="ECO:0000259" key="2">
    <source>
        <dbReference type="Pfam" id="PF09825"/>
    </source>
</evidence>
<dbReference type="PIRSF" id="PIRSF016642">
    <property type="entry name" value="UCP016642"/>
    <property type="match status" value="1"/>
</dbReference>
<evidence type="ECO:0000313" key="3">
    <source>
        <dbReference type="Proteomes" id="UP001652625"/>
    </source>
</evidence>
<keyword evidence="1" id="KW-0315">Glutamine amidotransferase</keyword>
<sequence>MFSTKVLVIPGGRDLPYTRDITMSAIDNIREFVDMGGSYLGICAGAYFACSQVEFEKGTSLEVLGYRSLQFFKGIARGSVYNGFKYDSTSGARMVRLQLHHDFKAVNQNSYAYFDGGCEFVPEDNFTLHKTVAFYNDFNDKKAIVLTKFGKGKVLLSGVHPEMDVNFLKDSDYTSSQWIELMKYSHFQKELFCLFINILFDRCNEF</sequence>
<dbReference type="InterPro" id="IPR029062">
    <property type="entry name" value="Class_I_gatase-like"/>
</dbReference>
<accession>A0ABM4C8R7</accession>
<name>A0ABM4C8R7_HYDVU</name>
<dbReference type="RefSeq" id="XP_065658006.1">
    <property type="nucleotide sequence ID" value="XM_065801934.1"/>
</dbReference>